<dbReference type="SUPFAM" id="SSF46785">
    <property type="entry name" value="Winged helix' DNA-binding domain"/>
    <property type="match status" value="1"/>
</dbReference>
<dbReference type="InterPro" id="IPR011711">
    <property type="entry name" value="GntR_C"/>
</dbReference>
<dbReference type="Gene3D" id="1.20.120.530">
    <property type="entry name" value="GntR ligand-binding domain-like"/>
    <property type="match status" value="1"/>
</dbReference>
<dbReference type="InterPro" id="IPR036388">
    <property type="entry name" value="WH-like_DNA-bd_sf"/>
</dbReference>
<dbReference type="PANTHER" id="PTHR43537">
    <property type="entry name" value="TRANSCRIPTIONAL REGULATOR, GNTR FAMILY"/>
    <property type="match status" value="1"/>
</dbReference>
<dbReference type="InterPro" id="IPR008920">
    <property type="entry name" value="TF_FadR/GntR_C"/>
</dbReference>
<evidence type="ECO:0000259" key="4">
    <source>
        <dbReference type="PROSITE" id="PS50949"/>
    </source>
</evidence>
<dbReference type="Gene3D" id="1.10.10.10">
    <property type="entry name" value="Winged helix-like DNA-binding domain superfamily/Winged helix DNA-binding domain"/>
    <property type="match status" value="1"/>
</dbReference>
<dbReference type="PROSITE" id="PS50949">
    <property type="entry name" value="HTH_GNTR"/>
    <property type="match status" value="1"/>
</dbReference>
<dbReference type="SMART" id="SM00895">
    <property type="entry name" value="FCD"/>
    <property type="match status" value="1"/>
</dbReference>
<keyword evidence="6" id="KW-1185">Reference proteome</keyword>
<dbReference type="PANTHER" id="PTHR43537:SF47">
    <property type="entry name" value="REGULATORY PROTEIN GNTR HTH"/>
    <property type="match status" value="1"/>
</dbReference>
<sequence length="238" mass="24959">MRAVRRGGLVEQVIDALTAPIESGEWPPGHRLPAVTDLAAELEVGRSTVREAVQALAHRGLLEVAQGRGTFVADPGPGQWILQLRRSAALDVYEARRGPEIEAARLAALRRTDDDLAAIEAAVAERRAARTCGAVGEWAAADLALHRAVVAATHNPVLGRLFDALADGVHDSFTHQSADPGSGVDTADEHDALVDAIARRDPEAAAAATRGYLDACEGELRVLLGGASPDGALSDRTP</sequence>
<evidence type="ECO:0000256" key="3">
    <source>
        <dbReference type="ARBA" id="ARBA00023163"/>
    </source>
</evidence>
<protein>
    <submittedName>
        <fullName evidence="5">FadR/GntR family transcriptional regulator</fullName>
    </submittedName>
</protein>
<dbReference type="PRINTS" id="PR00035">
    <property type="entry name" value="HTHGNTR"/>
</dbReference>
<dbReference type="RefSeq" id="WP_337699806.1">
    <property type="nucleotide sequence ID" value="NZ_JBBEGM010000001.1"/>
</dbReference>
<reference evidence="5 6" key="1">
    <citation type="submission" date="2024-03" db="EMBL/GenBank/DDBJ databases">
        <title>Actinomycetospora sp. OC33-EN07, a novel actinomycete isolated from wild orchid (Aerides multiflora).</title>
        <authorList>
            <person name="Suriyachadkun C."/>
        </authorList>
    </citation>
    <scope>NUCLEOTIDE SEQUENCE [LARGE SCALE GENOMIC DNA]</scope>
    <source>
        <strain evidence="5 6">OC33-EN07</strain>
    </source>
</reference>
<dbReference type="SUPFAM" id="SSF48008">
    <property type="entry name" value="GntR ligand-binding domain-like"/>
    <property type="match status" value="1"/>
</dbReference>
<dbReference type="Pfam" id="PF00392">
    <property type="entry name" value="GntR"/>
    <property type="match status" value="1"/>
</dbReference>
<keyword evidence="3" id="KW-0804">Transcription</keyword>
<evidence type="ECO:0000313" key="5">
    <source>
        <dbReference type="EMBL" id="MEJ2860351.1"/>
    </source>
</evidence>
<evidence type="ECO:0000256" key="1">
    <source>
        <dbReference type="ARBA" id="ARBA00023015"/>
    </source>
</evidence>
<comment type="caution">
    <text evidence="5">The sequence shown here is derived from an EMBL/GenBank/DDBJ whole genome shotgun (WGS) entry which is preliminary data.</text>
</comment>
<evidence type="ECO:0000313" key="6">
    <source>
        <dbReference type="Proteomes" id="UP001369736"/>
    </source>
</evidence>
<dbReference type="InterPro" id="IPR000524">
    <property type="entry name" value="Tscrpt_reg_HTH_GntR"/>
</dbReference>
<accession>A0ABU8LZX6</accession>
<keyword evidence="1" id="KW-0805">Transcription regulation</keyword>
<dbReference type="CDD" id="cd07377">
    <property type="entry name" value="WHTH_GntR"/>
    <property type="match status" value="1"/>
</dbReference>
<name>A0ABU8LZX6_9PSEU</name>
<gene>
    <name evidence="5" type="ORF">WCD58_04240</name>
</gene>
<dbReference type="Pfam" id="PF07729">
    <property type="entry name" value="FCD"/>
    <property type="match status" value="1"/>
</dbReference>
<organism evidence="5 6">
    <name type="scientific">Actinomycetospora flava</name>
    <dbReference type="NCBI Taxonomy" id="3129232"/>
    <lineage>
        <taxon>Bacteria</taxon>
        <taxon>Bacillati</taxon>
        <taxon>Actinomycetota</taxon>
        <taxon>Actinomycetes</taxon>
        <taxon>Pseudonocardiales</taxon>
        <taxon>Pseudonocardiaceae</taxon>
        <taxon>Actinomycetospora</taxon>
    </lineage>
</organism>
<feature type="domain" description="HTH gntR-type" evidence="4">
    <location>
        <begin position="7"/>
        <end position="75"/>
    </location>
</feature>
<dbReference type="InterPro" id="IPR036390">
    <property type="entry name" value="WH_DNA-bd_sf"/>
</dbReference>
<dbReference type="SMART" id="SM00345">
    <property type="entry name" value="HTH_GNTR"/>
    <property type="match status" value="1"/>
</dbReference>
<dbReference type="Proteomes" id="UP001369736">
    <property type="component" value="Unassembled WGS sequence"/>
</dbReference>
<dbReference type="EMBL" id="JBBEGM010000001">
    <property type="protein sequence ID" value="MEJ2860351.1"/>
    <property type="molecule type" value="Genomic_DNA"/>
</dbReference>
<evidence type="ECO:0000256" key="2">
    <source>
        <dbReference type="ARBA" id="ARBA00023125"/>
    </source>
</evidence>
<proteinExistence type="predicted"/>
<keyword evidence="2" id="KW-0238">DNA-binding</keyword>